<feature type="transmembrane region" description="Helical" evidence="1">
    <location>
        <begin position="46"/>
        <end position="63"/>
    </location>
</feature>
<evidence type="ECO:0000313" key="3">
    <source>
        <dbReference type="Proteomes" id="UP000077177"/>
    </source>
</evidence>
<evidence type="ECO:0000313" key="2">
    <source>
        <dbReference type="EMBL" id="ANE52672.1"/>
    </source>
</evidence>
<dbReference type="STRING" id="1492898.SY85_21495"/>
<dbReference type="KEGG" id="fla:SY85_21495"/>
<organism evidence="2 3">
    <name type="scientific">Flavisolibacter tropicus</name>
    <dbReference type="NCBI Taxonomy" id="1492898"/>
    <lineage>
        <taxon>Bacteria</taxon>
        <taxon>Pseudomonadati</taxon>
        <taxon>Bacteroidota</taxon>
        <taxon>Chitinophagia</taxon>
        <taxon>Chitinophagales</taxon>
        <taxon>Chitinophagaceae</taxon>
        <taxon>Flavisolibacter</taxon>
    </lineage>
</organism>
<keyword evidence="1" id="KW-0812">Transmembrane</keyword>
<dbReference type="EMBL" id="CP011390">
    <property type="protein sequence ID" value="ANE52672.1"/>
    <property type="molecule type" value="Genomic_DNA"/>
</dbReference>
<keyword evidence="1" id="KW-0472">Membrane</keyword>
<gene>
    <name evidence="2" type="ORF">SY85_21495</name>
</gene>
<protein>
    <submittedName>
        <fullName evidence="2">Uncharacterized protein</fullName>
    </submittedName>
</protein>
<keyword evidence="1" id="KW-1133">Transmembrane helix</keyword>
<accession>A0A172U0B8</accession>
<sequence length="100" mass="11777">MSKYLAFMLKKSSNPIAQHGLIVLFMIFFPYTISIYPVYKPPLYRGGLYTAYMWLIYSLYTGHFGKKGGRNNDSFILYAEHLAVKEMFYLFCLFVFSRII</sequence>
<dbReference type="Proteomes" id="UP000077177">
    <property type="component" value="Chromosome"/>
</dbReference>
<feature type="transmembrane region" description="Helical" evidence="1">
    <location>
        <begin position="20"/>
        <end position="39"/>
    </location>
</feature>
<dbReference type="AlphaFoldDB" id="A0A172U0B8"/>
<reference evidence="3" key="1">
    <citation type="submission" date="2015-01" db="EMBL/GenBank/DDBJ databases">
        <title>Flavisolibacter sp./LCS9/ whole genome sequencing.</title>
        <authorList>
            <person name="Kim M.K."/>
            <person name="Srinivasan S."/>
            <person name="Lee J.-J."/>
        </authorList>
    </citation>
    <scope>NUCLEOTIDE SEQUENCE [LARGE SCALE GENOMIC DNA]</scope>
    <source>
        <strain evidence="3">LCS9</strain>
    </source>
</reference>
<proteinExistence type="predicted"/>
<evidence type="ECO:0000256" key="1">
    <source>
        <dbReference type="SAM" id="Phobius"/>
    </source>
</evidence>
<reference evidence="2 3" key="2">
    <citation type="journal article" date="2016" name="Int. J. Syst. Evol. Microbiol.">
        <title>Flavisolibacter tropicus sp. nov., isolated from tropical soil.</title>
        <authorList>
            <person name="Lee J.J."/>
            <person name="Kang M.S."/>
            <person name="Kim G.S."/>
            <person name="Lee C.S."/>
            <person name="Lim S."/>
            <person name="Lee J."/>
            <person name="Roh S.H."/>
            <person name="Kang H."/>
            <person name="Ha J.M."/>
            <person name="Bae S."/>
            <person name="Jung H.Y."/>
            <person name="Kim M.K."/>
        </authorList>
    </citation>
    <scope>NUCLEOTIDE SEQUENCE [LARGE SCALE GENOMIC DNA]</scope>
    <source>
        <strain evidence="2 3">LCS9</strain>
    </source>
</reference>
<keyword evidence="3" id="KW-1185">Reference proteome</keyword>
<feature type="transmembrane region" description="Helical" evidence="1">
    <location>
        <begin position="75"/>
        <end position="96"/>
    </location>
</feature>
<name>A0A172U0B8_9BACT</name>